<dbReference type="Proteomes" id="UP001292094">
    <property type="component" value="Unassembled WGS sequence"/>
</dbReference>
<proteinExistence type="predicted"/>
<feature type="compositionally biased region" description="Gly residues" evidence="1">
    <location>
        <begin position="1"/>
        <end position="11"/>
    </location>
</feature>
<evidence type="ECO:0000313" key="3">
    <source>
        <dbReference type="Proteomes" id="UP001292094"/>
    </source>
</evidence>
<evidence type="ECO:0000313" key="2">
    <source>
        <dbReference type="EMBL" id="KAK4291678.1"/>
    </source>
</evidence>
<comment type="caution">
    <text evidence="2">The sequence shown here is derived from an EMBL/GenBank/DDBJ whole genome shotgun (WGS) entry which is preliminary data.</text>
</comment>
<evidence type="ECO:0000256" key="1">
    <source>
        <dbReference type="SAM" id="MobiDB-lite"/>
    </source>
</evidence>
<dbReference type="EMBL" id="JAWZYT010005079">
    <property type="protein sequence ID" value="KAK4291678.1"/>
    <property type="molecule type" value="Genomic_DNA"/>
</dbReference>
<feature type="compositionally biased region" description="Basic and acidic residues" evidence="1">
    <location>
        <begin position="14"/>
        <end position="23"/>
    </location>
</feature>
<keyword evidence="3" id="KW-1185">Reference proteome</keyword>
<reference evidence="2" key="1">
    <citation type="submission" date="2023-11" db="EMBL/GenBank/DDBJ databases">
        <title>Genome assemblies of two species of porcelain crab, Petrolisthes cinctipes and Petrolisthes manimaculis (Anomura: Porcellanidae).</title>
        <authorList>
            <person name="Angst P."/>
        </authorList>
    </citation>
    <scope>NUCLEOTIDE SEQUENCE</scope>
    <source>
        <strain evidence="2">PB745_02</strain>
        <tissue evidence="2">Gill</tissue>
    </source>
</reference>
<gene>
    <name evidence="2" type="ORF">Pmani_035513</name>
</gene>
<name>A0AAE1TN54_9EUCA</name>
<dbReference type="AlphaFoldDB" id="A0AAE1TN54"/>
<protein>
    <submittedName>
        <fullName evidence="2">Uncharacterized protein</fullName>
    </submittedName>
</protein>
<sequence length="193" mass="20925">MPPALAGGGGARANQERGKEREGTPLVTSARPLHQLRPWITGFICSQLGQYLLLPSAFHCSQHHGATPSQAEAEAEAVLAPAHHSRTPRSVKLATVELASVVVDEVEGRRSFFPLSSSSLVARIGCVVWPTPSSWITCRLAGSFVPLILHGYPGLCSAEVVKSVYGICTRSLDDVWCKNLQYFLPPRPTWQTI</sequence>
<accession>A0AAE1TN54</accession>
<feature type="region of interest" description="Disordered" evidence="1">
    <location>
        <begin position="1"/>
        <end position="28"/>
    </location>
</feature>
<organism evidence="2 3">
    <name type="scientific">Petrolisthes manimaculis</name>
    <dbReference type="NCBI Taxonomy" id="1843537"/>
    <lineage>
        <taxon>Eukaryota</taxon>
        <taxon>Metazoa</taxon>
        <taxon>Ecdysozoa</taxon>
        <taxon>Arthropoda</taxon>
        <taxon>Crustacea</taxon>
        <taxon>Multicrustacea</taxon>
        <taxon>Malacostraca</taxon>
        <taxon>Eumalacostraca</taxon>
        <taxon>Eucarida</taxon>
        <taxon>Decapoda</taxon>
        <taxon>Pleocyemata</taxon>
        <taxon>Anomura</taxon>
        <taxon>Galatheoidea</taxon>
        <taxon>Porcellanidae</taxon>
        <taxon>Petrolisthes</taxon>
    </lineage>
</organism>